<dbReference type="Proteomes" id="UP000236664">
    <property type="component" value="Unassembled WGS sequence"/>
</dbReference>
<sequence>MAPDTSQSMRRMPPEAKLVVLKKPRQASAATQPRFSLNAAKGIITIVIIKGNLQKLPQPELFMVLDGLVKQIPKIEGIQRQYGISIFWQLGGDLYDAAFTYGEYMLTKDKAGKTLRVFKIFIGHPGIPELDASNQHDDPESESELELEQDCPYKRPKHRTVVEPSPSDKSGHRRTPALDHCDSLASSEQEVYRDDDDSYIALPGDPFSPSPTVDDIDIISVDDYQLETTLVDNQSISQLARRQLQDPAVQLETKVNSMSIRLGPFIKREAVFGLVLAALLEMENVLNRA</sequence>
<evidence type="ECO:0000313" key="2">
    <source>
        <dbReference type="EMBL" id="PNP59705.1"/>
    </source>
</evidence>
<keyword evidence="3" id="KW-1185">Reference proteome</keyword>
<evidence type="ECO:0000313" key="3">
    <source>
        <dbReference type="Proteomes" id="UP000236664"/>
    </source>
</evidence>
<name>A0A2K0UPJ8_GIBNY</name>
<organism evidence="2 3">
    <name type="scientific">Gibberella nygamai</name>
    <name type="common">Bean root rot disease fungus</name>
    <name type="synonym">Fusarium nygamai</name>
    <dbReference type="NCBI Taxonomy" id="42673"/>
    <lineage>
        <taxon>Eukaryota</taxon>
        <taxon>Fungi</taxon>
        <taxon>Dikarya</taxon>
        <taxon>Ascomycota</taxon>
        <taxon>Pezizomycotina</taxon>
        <taxon>Sordariomycetes</taxon>
        <taxon>Hypocreomycetidae</taxon>
        <taxon>Hypocreales</taxon>
        <taxon>Nectriaceae</taxon>
        <taxon>Fusarium</taxon>
        <taxon>Fusarium fujikuroi species complex</taxon>
    </lineage>
</organism>
<reference evidence="2 3" key="1">
    <citation type="submission" date="2017-06" db="EMBL/GenBank/DDBJ databases">
        <title>Genome of Fusarium nygamai isolate CS10214.</title>
        <authorList>
            <person name="Gardiner D.M."/>
            <person name="Obanor F."/>
            <person name="Kazan K."/>
        </authorList>
    </citation>
    <scope>NUCLEOTIDE SEQUENCE [LARGE SCALE GENOMIC DNA]</scope>
    <source>
        <strain evidence="2 3">CS10214</strain>
    </source>
</reference>
<dbReference type="STRING" id="42673.A0A2K0UPJ8"/>
<evidence type="ECO:0000256" key="1">
    <source>
        <dbReference type="SAM" id="MobiDB-lite"/>
    </source>
</evidence>
<feature type="region of interest" description="Disordered" evidence="1">
    <location>
        <begin position="129"/>
        <end position="179"/>
    </location>
</feature>
<dbReference type="OrthoDB" id="5071693at2759"/>
<feature type="compositionally biased region" description="Acidic residues" evidence="1">
    <location>
        <begin position="139"/>
        <end position="149"/>
    </location>
</feature>
<gene>
    <name evidence="2" type="ORF">FNYG_14836</name>
</gene>
<dbReference type="EMBL" id="MTQA01000417">
    <property type="protein sequence ID" value="PNP59705.1"/>
    <property type="molecule type" value="Genomic_DNA"/>
</dbReference>
<protein>
    <submittedName>
        <fullName evidence="2">Uncharacterized protein</fullName>
    </submittedName>
</protein>
<dbReference type="AlphaFoldDB" id="A0A2K0UPJ8"/>
<accession>A0A2K0UPJ8</accession>
<proteinExistence type="predicted"/>
<comment type="caution">
    <text evidence="2">The sequence shown here is derived from an EMBL/GenBank/DDBJ whole genome shotgun (WGS) entry which is preliminary data.</text>
</comment>